<sequence>MRNKLFNFHLGPKPLRIFLLLTAFIIQFETITLSPLPIDYKVSKSNFPIYETAPDSLPQEIKHNAQPTVGPLPSEENLSQEQSVGSQKISPDNFQSDVSGLEIENATTTSRPISFVSEELFELRTVQPLCKQNEELNSTTIVY</sequence>
<gene>
    <name evidence="2" type="ORF">DdX_03816</name>
</gene>
<name>A0AAD4NFN2_9BILA</name>
<dbReference type="EMBL" id="JAKKPZ010000003">
    <property type="protein sequence ID" value="KAI1723647.1"/>
    <property type="molecule type" value="Genomic_DNA"/>
</dbReference>
<evidence type="ECO:0000313" key="2">
    <source>
        <dbReference type="EMBL" id="KAI1723647.1"/>
    </source>
</evidence>
<organism evidence="2 3">
    <name type="scientific">Ditylenchus destructor</name>
    <dbReference type="NCBI Taxonomy" id="166010"/>
    <lineage>
        <taxon>Eukaryota</taxon>
        <taxon>Metazoa</taxon>
        <taxon>Ecdysozoa</taxon>
        <taxon>Nematoda</taxon>
        <taxon>Chromadorea</taxon>
        <taxon>Rhabditida</taxon>
        <taxon>Tylenchina</taxon>
        <taxon>Tylenchomorpha</taxon>
        <taxon>Sphaerularioidea</taxon>
        <taxon>Anguinidae</taxon>
        <taxon>Anguininae</taxon>
        <taxon>Ditylenchus</taxon>
    </lineage>
</organism>
<proteinExistence type="predicted"/>
<feature type="region of interest" description="Disordered" evidence="1">
    <location>
        <begin position="57"/>
        <end position="95"/>
    </location>
</feature>
<dbReference type="AlphaFoldDB" id="A0AAD4NFN2"/>
<evidence type="ECO:0000313" key="3">
    <source>
        <dbReference type="Proteomes" id="UP001201812"/>
    </source>
</evidence>
<evidence type="ECO:0000256" key="1">
    <source>
        <dbReference type="SAM" id="MobiDB-lite"/>
    </source>
</evidence>
<keyword evidence="3" id="KW-1185">Reference proteome</keyword>
<feature type="compositionally biased region" description="Polar residues" evidence="1">
    <location>
        <begin position="76"/>
        <end position="95"/>
    </location>
</feature>
<reference evidence="2" key="1">
    <citation type="submission" date="2022-01" db="EMBL/GenBank/DDBJ databases">
        <title>Genome Sequence Resource for Two Populations of Ditylenchus destructor, the Migratory Endoparasitic Phytonematode.</title>
        <authorList>
            <person name="Zhang H."/>
            <person name="Lin R."/>
            <person name="Xie B."/>
        </authorList>
    </citation>
    <scope>NUCLEOTIDE SEQUENCE</scope>
    <source>
        <strain evidence="2">BazhouSP</strain>
    </source>
</reference>
<comment type="caution">
    <text evidence="2">The sequence shown here is derived from an EMBL/GenBank/DDBJ whole genome shotgun (WGS) entry which is preliminary data.</text>
</comment>
<dbReference type="Proteomes" id="UP001201812">
    <property type="component" value="Unassembled WGS sequence"/>
</dbReference>
<protein>
    <submittedName>
        <fullName evidence="2">Uncharacterized protein</fullName>
    </submittedName>
</protein>
<accession>A0AAD4NFN2</accession>